<dbReference type="AlphaFoldDB" id="A0A251T8B0"/>
<sequence length="68" mass="7791">MRVFGDHASLITREVQQVEKTGSYIGLSLGLRCYMRLGVCKRWLICSFLLLCSFELHADSRHTTEAEN</sequence>
<keyword evidence="2" id="KW-1185">Reference proteome</keyword>
<gene>
    <name evidence="1" type="ORF">HannXRQ_Chr11g0329501</name>
</gene>
<dbReference type="Proteomes" id="UP000215914">
    <property type="component" value="Chromosome 11"/>
</dbReference>
<name>A0A251T8B0_HELAN</name>
<proteinExistence type="predicted"/>
<reference evidence="2" key="1">
    <citation type="journal article" date="2017" name="Nature">
        <title>The sunflower genome provides insights into oil metabolism, flowering and Asterid evolution.</title>
        <authorList>
            <person name="Badouin H."/>
            <person name="Gouzy J."/>
            <person name="Grassa C.J."/>
            <person name="Murat F."/>
            <person name="Staton S.E."/>
            <person name="Cottret L."/>
            <person name="Lelandais-Briere C."/>
            <person name="Owens G.L."/>
            <person name="Carrere S."/>
            <person name="Mayjonade B."/>
            <person name="Legrand L."/>
            <person name="Gill N."/>
            <person name="Kane N.C."/>
            <person name="Bowers J.E."/>
            <person name="Hubner S."/>
            <person name="Bellec A."/>
            <person name="Berard A."/>
            <person name="Berges H."/>
            <person name="Blanchet N."/>
            <person name="Boniface M.C."/>
            <person name="Brunel D."/>
            <person name="Catrice O."/>
            <person name="Chaidir N."/>
            <person name="Claudel C."/>
            <person name="Donnadieu C."/>
            <person name="Faraut T."/>
            <person name="Fievet G."/>
            <person name="Helmstetter N."/>
            <person name="King M."/>
            <person name="Knapp S.J."/>
            <person name="Lai Z."/>
            <person name="Le Paslier M.C."/>
            <person name="Lippi Y."/>
            <person name="Lorenzon L."/>
            <person name="Mandel J.R."/>
            <person name="Marage G."/>
            <person name="Marchand G."/>
            <person name="Marquand E."/>
            <person name="Bret-Mestries E."/>
            <person name="Morien E."/>
            <person name="Nambeesan S."/>
            <person name="Nguyen T."/>
            <person name="Pegot-Espagnet P."/>
            <person name="Pouilly N."/>
            <person name="Raftis F."/>
            <person name="Sallet E."/>
            <person name="Schiex T."/>
            <person name="Thomas J."/>
            <person name="Vandecasteele C."/>
            <person name="Vares D."/>
            <person name="Vear F."/>
            <person name="Vautrin S."/>
            <person name="Crespi M."/>
            <person name="Mangin B."/>
            <person name="Burke J.M."/>
            <person name="Salse J."/>
            <person name="Munos S."/>
            <person name="Vincourt P."/>
            <person name="Rieseberg L.H."/>
            <person name="Langlade N.B."/>
        </authorList>
    </citation>
    <scope>NUCLEOTIDE SEQUENCE [LARGE SCALE GENOMIC DNA]</scope>
    <source>
        <strain evidence="2">cv. SF193</strain>
    </source>
</reference>
<protein>
    <submittedName>
        <fullName evidence="1">Uncharacterized protein</fullName>
    </submittedName>
</protein>
<organism evidence="1 2">
    <name type="scientific">Helianthus annuus</name>
    <name type="common">Common sunflower</name>
    <dbReference type="NCBI Taxonomy" id="4232"/>
    <lineage>
        <taxon>Eukaryota</taxon>
        <taxon>Viridiplantae</taxon>
        <taxon>Streptophyta</taxon>
        <taxon>Embryophyta</taxon>
        <taxon>Tracheophyta</taxon>
        <taxon>Spermatophyta</taxon>
        <taxon>Magnoliopsida</taxon>
        <taxon>eudicotyledons</taxon>
        <taxon>Gunneridae</taxon>
        <taxon>Pentapetalae</taxon>
        <taxon>asterids</taxon>
        <taxon>campanulids</taxon>
        <taxon>Asterales</taxon>
        <taxon>Asteraceae</taxon>
        <taxon>Asteroideae</taxon>
        <taxon>Heliantheae alliance</taxon>
        <taxon>Heliantheae</taxon>
        <taxon>Helianthus</taxon>
    </lineage>
</organism>
<dbReference type="EMBL" id="CM007900">
    <property type="protein sequence ID" value="OTG07355.1"/>
    <property type="molecule type" value="Genomic_DNA"/>
</dbReference>
<evidence type="ECO:0000313" key="1">
    <source>
        <dbReference type="EMBL" id="OTG07355.1"/>
    </source>
</evidence>
<evidence type="ECO:0000313" key="2">
    <source>
        <dbReference type="Proteomes" id="UP000215914"/>
    </source>
</evidence>
<dbReference type="InParanoid" id="A0A251T8B0"/>
<accession>A0A251T8B0</accession>